<evidence type="ECO:0000256" key="6">
    <source>
        <dbReference type="ARBA" id="ARBA00022679"/>
    </source>
</evidence>
<comment type="pathway">
    <text evidence="2">Metabolic intermediate biosynthesis; chorismate biosynthesis; chorismate from D-erythrose 4-phosphate and phosphoenolpyruvate: step 1/7.</text>
</comment>
<evidence type="ECO:0000256" key="1">
    <source>
        <dbReference type="ARBA" id="ARBA00003726"/>
    </source>
</evidence>
<dbReference type="Gene3D" id="3.20.20.70">
    <property type="entry name" value="Aldolase class I"/>
    <property type="match status" value="1"/>
</dbReference>
<protein>
    <recommendedName>
        <fullName evidence="4">3-deoxy-7-phosphoheptulonate synthase</fullName>
        <ecNumber evidence="4">2.5.1.54</ecNumber>
    </recommendedName>
    <alternativeName>
        <fullName evidence="10">3-deoxy-D-arabino-heptulosonate 7-phosphate synthase</fullName>
    </alternativeName>
    <alternativeName>
        <fullName evidence="9">DAHP synthase</fullName>
    </alternativeName>
    <alternativeName>
        <fullName evidence="8">Phospho-2-keto-3-deoxyheptonate aldolase</fullName>
    </alternativeName>
</protein>
<reference evidence="14" key="2">
    <citation type="submission" date="2019-06" db="EMBL/GenBank/DDBJ databases">
        <title>Genomics analysis of Aphanomyces spp. identifies a new class of oomycete effector associated with host adaptation.</title>
        <authorList>
            <person name="Gaulin E."/>
        </authorList>
    </citation>
    <scope>NUCLEOTIDE SEQUENCE</scope>
    <source>
        <strain evidence="14">CBS 578.67</strain>
    </source>
</reference>
<dbReference type="Proteomes" id="UP000332933">
    <property type="component" value="Unassembled WGS sequence"/>
</dbReference>
<dbReference type="Pfam" id="PF00793">
    <property type="entry name" value="DAHP_synth_1"/>
    <property type="match status" value="1"/>
</dbReference>
<feature type="region of interest" description="Disordered" evidence="12">
    <location>
        <begin position="39"/>
        <end position="60"/>
    </location>
</feature>
<sequence>MSSTSTQQTLVVAAALAAVTVAWGGAVALVVGMSMSRSKDAPAESKSSNAPRGRDVSITNKGDAKIMDKHALVDVRIGGIRALLPPVILLEEIPRTVQIARTVNKGRQEVNNILRRVDDRLVVIVGPCSIHDPKAALEYATKLNAVRVSLEKDLLIIMRVYFEKPRTTVGWKGLINDPDIDGSFNINKGLRIARELLADINGMGLPAGCEFLDTISPQFFCDLVSWGAIGARTTECQLHRELTSGLSMPIGFKNGTGGSLQLAVDAVVSAAHPHSFLGVSSHGLSAIVTTNGNDMCHVILRGGSTGPNYEKEHVDKASELLKKAHQAENIMIDCSHGNSKKNHNNQPLVAADVGAQVASGDSRIIGLMLESNLVEGAQKLTPGSPLEYGKSITDACISWNDTVTVLEGLAQSVRARRTAKST</sequence>
<dbReference type="PANTHER" id="PTHR21225">
    <property type="entry name" value="PHOSPHO-2-DEHYDRO-3-DEOXYHEPTONATE ALDOLASE DAHP SYNTHETASE"/>
    <property type="match status" value="1"/>
</dbReference>
<dbReference type="SUPFAM" id="SSF51569">
    <property type="entry name" value="Aldolase"/>
    <property type="match status" value="1"/>
</dbReference>
<evidence type="ECO:0000313" key="14">
    <source>
        <dbReference type="EMBL" id="KAF0683780.1"/>
    </source>
</evidence>
<dbReference type="GO" id="GO:0003849">
    <property type="term" value="F:3-deoxy-7-phosphoheptulonate synthase activity"/>
    <property type="evidence" value="ECO:0007669"/>
    <property type="project" value="UniProtKB-EC"/>
</dbReference>
<dbReference type="GO" id="GO:0005737">
    <property type="term" value="C:cytoplasm"/>
    <property type="evidence" value="ECO:0007669"/>
    <property type="project" value="TreeGrafter"/>
</dbReference>
<dbReference type="NCBIfam" id="NF009395">
    <property type="entry name" value="PRK12755.1"/>
    <property type="match status" value="1"/>
</dbReference>
<keyword evidence="7" id="KW-0057">Aromatic amino acid biosynthesis</keyword>
<dbReference type="OrthoDB" id="4699125at2759"/>
<feature type="domain" description="DAHP synthetase I/KDSA" evidence="13">
    <location>
        <begin position="112"/>
        <end position="406"/>
    </location>
</feature>
<proteinExistence type="inferred from homology"/>
<dbReference type="EC" id="2.5.1.54" evidence="4"/>
<dbReference type="GO" id="GO:0009073">
    <property type="term" value="P:aromatic amino acid family biosynthetic process"/>
    <property type="evidence" value="ECO:0007669"/>
    <property type="project" value="UniProtKB-KW"/>
</dbReference>
<comment type="catalytic activity">
    <reaction evidence="11">
        <text>D-erythrose 4-phosphate + phosphoenolpyruvate + H2O = 7-phospho-2-dehydro-3-deoxy-D-arabino-heptonate + phosphate</text>
        <dbReference type="Rhea" id="RHEA:14717"/>
        <dbReference type="ChEBI" id="CHEBI:15377"/>
        <dbReference type="ChEBI" id="CHEBI:16897"/>
        <dbReference type="ChEBI" id="CHEBI:43474"/>
        <dbReference type="ChEBI" id="CHEBI:58394"/>
        <dbReference type="ChEBI" id="CHEBI:58702"/>
        <dbReference type="EC" id="2.5.1.54"/>
    </reaction>
</comment>
<dbReference type="PANTHER" id="PTHR21225:SF12">
    <property type="entry name" value="PHOSPHO-2-DEHYDRO-3-DEOXYHEPTONATE ALDOLASE, TYROSINE-INHIBITED"/>
    <property type="match status" value="1"/>
</dbReference>
<dbReference type="NCBIfam" id="TIGR00034">
    <property type="entry name" value="aroFGH"/>
    <property type="match status" value="1"/>
</dbReference>
<organism evidence="15 16">
    <name type="scientific">Aphanomyces stellatus</name>
    <dbReference type="NCBI Taxonomy" id="120398"/>
    <lineage>
        <taxon>Eukaryota</taxon>
        <taxon>Sar</taxon>
        <taxon>Stramenopiles</taxon>
        <taxon>Oomycota</taxon>
        <taxon>Saprolegniomycetes</taxon>
        <taxon>Saprolegniales</taxon>
        <taxon>Verrucalvaceae</taxon>
        <taxon>Aphanomyces</taxon>
    </lineage>
</organism>
<gene>
    <name evidence="15" type="primary">Aste57867_24164</name>
    <name evidence="14" type="ORF">As57867_024090</name>
    <name evidence="15" type="ORF">ASTE57867_24164</name>
</gene>
<evidence type="ECO:0000256" key="10">
    <source>
        <dbReference type="ARBA" id="ARBA00032193"/>
    </source>
</evidence>
<comment type="function">
    <text evidence="1">Stereospecific condensation of phosphoenolpyruvate (PEP) and D-erythrose-4-phosphate (E4P) giving rise to 3-deoxy-D-arabino-heptulosonate-7-phosphate (DAHP).</text>
</comment>
<dbReference type="InterPro" id="IPR006218">
    <property type="entry name" value="DAHP1/KDSA"/>
</dbReference>
<reference evidence="15 16" key="1">
    <citation type="submission" date="2019-03" db="EMBL/GenBank/DDBJ databases">
        <authorList>
            <person name="Gaulin E."/>
            <person name="Dumas B."/>
        </authorList>
    </citation>
    <scope>NUCLEOTIDE SEQUENCE [LARGE SCALE GENOMIC DNA]</scope>
    <source>
        <strain evidence="15">CBS 568.67</strain>
    </source>
</reference>
<keyword evidence="16" id="KW-1185">Reference proteome</keyword>
<keyword evidence="6" id="KW-0808">Transferase</keyword>
<keyword evidence="5" id="KW-0028">Amino-acid biosynthesis</keyword>
<evidence type="ECO:0000259" key="13">
    <source>
        <dbReference type="Pfam" id="PF00793"/>
    </source>
</evidence>
<evidence type="ECO:0000256" key="12">
    <source>
        <dbReference type="SAM" id="MobiDB-lite"/>
    </source>
</evidence>
<dbReference type="FunFam" id="3.20.20.70:FF:000005">
    <property type="entry name" value="Phospho-2-dehydro-3-deoxyheptonate aldolase"/>
    <property type="match status" value="1"/>
</dbReference>
<evidence type="ECO:0000256" key="7">
    <source>
        <dbReference type="ARBA" id="ARBA00023141"/>
    </source>
</evidence>
<dbReference type="InterPro" id="IPR006219">
    <property type="entry name" value="DAHP_synth_1"/>
</dbReference>
<evidence type="ECO:0000256" key="9">
    <source>
        <dbReference type="ARBA" id="ARBA00031349"/>
    </source>
</evidence>
<dbReference type="AlphaFoldDB" id="A0A485LQS6"/>
<evidence type="ECO:0000313" key="16">
    <source>
        <dbReference type="Proteomes" id="UP000332933"/>
    </source>
</evidence>
<evidence type="ECO:0000256" key="5">
    <source>
        <dbReference type="ARBA" id="ARBA00022605"/>
    </source>
</evidence>
<evidence type="ECO:0000256" key="11">
    <source>
        <dbReference type="ARBA" id="ARBA00047508"/>
    </source>
</evidence>
<evidence type="ECO:0000256" key="4">
    <source>
        <dbReference type="ARBA" id="ARBA00012694"/>
    </source>
</evidence>
<evidence type="ECO:0000256" key="3">
    <source>
        <dbReference type="ARBA" id="ARBA00007985"/>
    </source>
</evidence>
<dbReference type="GO" id="GO:0008652">
    <property type="term" value="P:amino acid biosynthetic process"/>
    <property type="evidence" value="ECO:0007669"/>
    <property type="project" value="UniProtKB-KW"/>
</dbReference>
<name>A0A485LQS6_9STRA</name>
<accession>A0A485LQS6</accession>
<dbReference type="InterPro" id="IPR013785">
    <property type="entry name" value="Aldolase_TIM"/>
</dbReference>
<evidence type="ECO:0000256" key="2">
    <source>
        <dbReference type="ARBA" id="ARBA00004688"/>
    </source>
</evidence>
<comment type="similarity">
    <text evidence="3">Belongs to the class-I DAHP synthase family.</text>
</comment>
<evidence type="ECO:0000256" key="8">
    <source>
        <dbReference type="ARBA" id="ARBA00031111"/>
    </source>
</evidence>
<dbReference type="EMBL" id="VJMH01007366">
    <property type="protein sequence ID" value="KAF0683780.1"/>
    <property type="molecule type" value="Genomic_DNA"/>
</dbReference>
<dbReference type="EMBL" id="CAADRA010007392">
    <property type="protein sequence ID" value="VFU00806.1"/>
    <property type="molecule type" value="Genomic_DNA"/>
</dbReference>
<evidence type="ECO:0000313" key="15">
    <source>
        <dbReference type="EMBL" id="VFU00806.1"/>
    </source>
</evidence>